<dbReference type="GO" id="GO:2000303">
    <property type="term" value="P:regulation of ceramide biosynthetic process"/>
    <property type="evidence" value="ECO:0007669"/>
    <property type="project" value="UniProtKB-ARBA"/>
</dbReference>
<evidence type="ECO:0000256" key="4">
    <source>
        <dbReference type="ARBA" id="ARBA00022989"/>
    </source>
</evidence>
<dbReference type="EMBL" id="KL363217">
    <property type="protein sequence ID" value="KFD53442.1"/>
    <property type="molecule type" value="Genomic_DNA"/>
</dbReference>
<dbReference type="GO" id="GO:0005524">
    <property type="term" value="F:ATP binding"/>
    <property type="evidence" value="ECO:0007669"/>
    <property type="project" value="UniProtKB-UniRule"/>
</dbReference>
<keyword evidence="5 7" id="KW-0472">Membrane</keyword>
<dbReference type="InterPro" id="IPR007203">
    <property type="entry name" value="ORMDL"/>
</dbReference>
<feature type="binding site" evidence="6">
    <location>
        <position position="212"/>
    </location>
    <ligand>
        <name>ATP</name>
        <dbReference type="ChEBI" id="CHEBI:30616"/>
    </ligand>
</feature>
<reference evidence="9 10" key="1">
    <citation type="journal article" date="2014" name="Nat. Genet.">
        <title>Genome and transcriptome of the porcine whipworm Trichuris suis.</title>
        <authorList>
            <person name="Jex A.R."/>
            <person name="Nejsum P."/>
            <person name="Schwarz E.M."/>
            <person name="Hu L."/>
            <person name="Young N.D."/>
            <person name="Hall R.S."/>
            <person name="Korhonen P.K."/>
            <person name="Liao S."/>
            <person name="Thamsborg S."/>
            <person name="Xia J."/>
            <person name="Xu P."/>
            <person name="Wang S."/>
            <person name="Scheerlinck J.P."/>
            <person name="Hofmann A."/>
            <person name="Sternberg P.W."/>
            <person name="Wang J."/>
            <person name="Gasser R.B."/>
        </authorList>
    </citation>
    <scope>NUCLEOTIDE SEQUENCE [LARGE SCALE GENOMIC DNA]</scope>
    <source>
        <strain evidence="9">DCEP-RM93M</strain>
    </source>
</reference>
<dbReference type="Pfam" id="PF04061">
    <property type="entry name" value="ORMDL"/>
    <property type="match status" value="1"/>
</dbReference>
<dbReference type="AlphaFoldDB" id="A0A085M896"/>
<dbReference type="GO" id="GO:0004672">
    <property type="term" value="F:protein kinase activity"/>
    <property type="evidence" value="ECO:0007669"/>
    <property type="project" value="InterPro"/>
</dbReference>
<protein>
    <recommendedName>
        <fullName evidence="8">Protein kinase domain-containing protein</fullName>
    </recommendedName>
</protein>
<keyword evidence="4 7" id="KW-1133">Transmembrane helix</keyword>
<keyword evidence="6" id="KW-0067">ATP-binding</keyword>
<feature type="transmembrane region" description="Helical" evidence="7">
    <location>
        <begin position="23"/>
        <end position="41"/>
    </location>
</feature>
<evidence type="ECO:0000256" key="7">
    <source>
        <dbReference type="SAM" id="Phobius"/>
    </source>
</evidence>
<dbReference type="InterPro" id="IPR050235">
    <property type="entry name" value="CK1_Ser-Thr_kinase"/>
</dbReference>
<evidence type="ECO:0000259" key="8">
    <source>
        <dbReference type="PROSITE" id="PS50011"/>
    </source>
</evidence>
<gene>
    <name evidence="9" type="ORF">M513_05706</name>
</gene>
<dbReference type="PROSITE" id="PS50011">
    <property type="entry name" value="PROTEIN_KINASE_DOM"/>
    <property type="match status" value="1"/>
</dbReference>
<keyword evidence="3 7" id="KW-0812">Transmembrane</keyword>
<keyword evidence="6" id="KW-0547">Nucleotide-binding</keyword>
<dbReference type="SUPFAM" id="SSF56112">
    <property type="entry name" value="Protein kinase-like (PK-like)"/>
    <property type="match status" value="1"/>
</dbReference>
<feature type="domain" description="Protein kinase" evidence="8">
    <location>
        <begin position="183"/>
        <end position="446"/>
    </location>
</feature>
<keyword evidence="10" id="KW-1185">Reference proteome</keyword>
<dbReference type="Pfam" id="PF00069">
    <property type="entry name" value="Pkinase"/>
    <property type="match status" value="1"/>
</dbReference>
<dbReference type="InterPro" id="IPR000719">
    <property type="entry name" value="Prot_kinase_dom"/>
</dbReference>
<dbReference type="InterPro" id="IPR011009">
    <property type="entry name" value="Kinase-like_dom_sf"/>
</dbReference>
<evidence type="ECO:0000256" key="2">
    <source>
        <dbReference type="ARBA" id="ARBA00007649"/>
    </source>
</evidence>
<dbReference type="Proteomes" id="UP000030764">
    <property type="component" value="Unassembled WGS sequence"/>
</dbReference>
<comment type="subcellular location">
    <subcellularLocation>
        <location evidence="1">Membrane</location>
        <topology evidence="1">Multi-pass membrane protein</topology>
    </subcellularLocation>
</comment>
<accession>A0A085M896</accession>
<name>A0A085M896_9BILA</name>
<comment type="similarity">
    <text evidence="2">Belongs to the ORM family.</text>
</comment>
<feature type="transmembrane region" description="Helical" evidence="7">
    <location>
        <begin position="119"/>
        <end position="137"/>
    </location>
</feature>
<proteinExistence type="inferred from homology"/>
<evidence type="ECO:0000313" key="10">
    <source>
        <dbReference type="Proteomes" id="UP000030764"/>
    </source>
</evidence>
<dbReference type="PROSITE" id="PS00107">
    <property type="entry name" value="PROTEIN_KINASE_ATP"/>
    <property type="match status" value="1"/>
</dbReference>
<evidence type="ECO:0000256" key="5">
    <source>
        <dbReference type="ARBA" id="ARBA00023136"/>
    </source>
</evidence>
<dbReference type="Gene3D" id="1.10.510.10">
    <property type="entry name" value="Transferase(Phosphotransferase) domain 1"/>
    <property type="match status" value="1"/>
</dbReference>
<evidence type="ECO:0000313" key="9">
    <source>
        <dbReference type="EMBL" id="KFD53442.1"/>
    </source>
</evidence>
<dbReference type="GO" id="GO:0005789">
    <property type="term" value="C:endoplasmic reticulum membrane"/>
    <property type="evidence" value="ECO:0007669"/>
    <property type="project" value="InterPro"/>
</dbReference>
<dbReference type="SMART" id="SM00220">
    <property type="entry name" value="S_TKc"/>
    <property type="match status" value="1"/>
</dbReference>
<evidence type="ECO:0000256" key="6">
    <source>
        <dbReference type="PROSITE-ProRule" id="PRU10141"/>
    </source>
</evidence>
<dbReference type="InterPro" id="IPR017441">
    <property type="entry name" value="Protein_kinase_ATP_BS"/>
</dbReference>
<evidence type="ECO:0000256" key="3">
    <source>
        <dbReference type="ARBA" id="ARBA00022692"/>
    </source>
</evidence>
<sequence length="466" mass="53672">MNVGMAHCESNPNSSWLSDRGGWAAYTAGVMVLHLVLRLVLCTPCQFVWTATNVLHNMLMYVIMHMIKGAPWLNTDQGESRRLTYWEQIDSGAQFTDTKKFLTIFPIGLFLITNHATNYSLVHFLINLVSLIFVLVPKMPQFHKTTMRAAAIASQQLKFESMKRRISSRPPLASIGEIIKDRWEVLEAIGNGGFGQVYRANDTKRKMAVAIKMESKESRKSCLKMEVVVIQAFEVSKHCPRFYGCGEWKNSFYMVMQLLGQSIGQKRRQMPEKRFSLSTSLRATAQMIIAIQELHDCGFIHRDIKLSNMALAQTPGNRNTVILLDFGLARKYIDEEGHLRPKREAIGFRGTVRYASLTAHQLQDLSRLDDFWSLFYVCTEMIIGNLPWGKVRDRAEVRRLKEQNFPELMCSQLPTEFRMFVSHLRKLKFEDRPDYELLLSTIHNAMSRLNIAVNDPYDWECLPNVF</sequence>
<organism evidence="9 10">
    <name type="scientific">Trichuris suis</name>
    <name type="common">pig whipworm</name>
    <dbReference type="NCBI Taxonomy" id="68888"/>
    <lineage>
        <taxon>Eukaryota</taxon>
        <taxon>Metazoa</taxon>
        <taxon>Ecdysozoa</taxon>
        <taxon>Nematoda</taxon>
        <taxon>Enoplea</taxon>
        <taxon>Dorylaimia</taxon>
        <taxon>Trichinellida</taxon>
        <taxon>Trichuridae</taxon>
        <taxon>Trichuris</taxon>
    </lineage>
</organism>
<evidence type="ECO:0000256" key="1">
    <source>
        <dbReference type="ARBA" id="ARBA00004141"/>
    </source>
</evidence>
<dbReference type="PANTHER" id="PTHR11909">
    <property type="entry name" value="CASEIN KINASE-RELATED"/>
    <property type="match status" value="1"/>
</dbReference>